<name>A0ABT7BRA2_9CYAN</name>
<organism evidence="1 2">
    <name type="scientific">Roseofilum casamattae BLCC-M143</name>
    <dbReference type="NCBI Taxonomy" id="3022442"/>
    <lineage>
        <taxon>Bacteria</taxon>
        <taxon>Bacillati</taxon>
        <taxon>Cyanobacteriota</taxon>
        <taxon>Cyanophyceae</taxon>
        <taxon>Desertifilales</taxon>
        <taxon>Desertifilaceae</taxon>
        <taxon>Roseofilum</taxon>
        <taxon>Roseofilum casamattae</taxon>
    </lineage>
</organism>
<proteinExistence type="predicted"/>
<dbReference type="Proteomes" id="UP001232992">
    <property type="component" value="Unassembled WGS sequence"/>
</dbReference>
<reference evidence="1 2" key="1">
    <citation type="submission" date="2023-01" db="EMBL/GenBank/DDBJ databases">
        <title>Novel diversity within Roseofilum (Cyanobacteria; Desertifilaceae) from marine benthic mats with descriptions of four novel species.</title>
        <authorList>
            <person name="Wang Y."/>
            <person name="Berthold D.E."/>
            <person name="Hu J."/>
            <person name="Lefler F.W."/>
            <person name="Laughinghouse H.D. IV."/>
        </authorList>
    </citation>
    <scope>NUCLEOTIDE SEQUENCE [LARGE SCALE GENOMIC DNA]</scope>
    <source>
        <strain evidence="1 2">BLCC-M143</strain>
    </source>
</reference>
<protein>
    <submittedName>
        <fullName evidence="1">Uncharacterized protein</fullName>
    </submittedName>
</protein>
<dbReference type="EMBL" id="JAQOSQ010000001">
    <property type="protein sequence ID" value="MDJ1181720.1"/>
    <property type="molecule type" value="Genomic_DNA"/>
</dbReference>
<accession>A0ABT7BRA2</accession>
<evidence type="ECO:0000313" key="1">
    <source>
        <dbReference type="EMBL" id="MDJ1181720.1"/>
    </source>
</evidence>
<evidence type="ECO:0000313" key="2">
    <source>
        <dbReference type="Proteomes" id="UP001232992"/>
    </source>
</evidence>
<keyword evidence="2" id="KW-1185">Reference proteome</keyword>
<gene>
    <name evidence="1" type="ORF">PMH09_00805</name>
</gene>
<comment type="caution">
    <text evidence="1">The sequence shown here is derived from an EMBL/GenBank/DDBJ whole genome shotgun (WGS) entry which is preliminary data.</text>
</comment>
<dbReference type="RefSeq" id="WP_283756374.1">
    <property type="nucleotide sequence ID" value="NZ_JAQOSQ010000001.1"/>
</dbReference>
<sequence length="56" mass="7055">MNFNYRTFWLPLWAYLHQPVLSSDMVWNPTKFWQCYQLMLLERCWQMGCKEEHPRT</sequence>